<dbReference type="CDD" id="cd04301">
    <property type="entry name" value="NAT_SF"/>
    <property type="match status" value="1"/>
</dbReference>
<sequence length="162" mass="17752">MSMVTIRSVVDSDTPALLAIQLTPSQVQFAASPQAFLNNRDSDGVDRYVIESDGQLVGFFKVEPDFFQQYDFCSHGAIGLRSFAIDNRFQGQGLGTASVKRMVSQLGDDYPDAKEIYLTVNCRNPAARMCYLNAGFIDTEQLYLGGPAGPQHIMSADLKSVL</sequence>
<keyword evidence="3" id="KW-1185">Reference proteome</keyword>
<feature type="domain" description="N-acetyltransferase" evidence="1">
    <location>
        <begin position="4"/>
        <end position="159"/>
    </location>
</feature>
<organism evidence="2 3">
    <name type="scientific">Vibrio hippocampi</name>
    <dbReference type="NCBI Taxonomy" id="654686"/>
    <lineage>
        <taxon>Bacteria</taxon>
        <taxon>Pseudomonadati</taxon>
        <taxon>Pseudomonadota</taxon>
        <taxon>Gammaproteobacteria</taxon>
        <taxon>Vibrionales</taxon>
        <taxon>Vibrionaceae</taxon>
        <taxon>Vibrio</taxon>
    </lineage>
</organism>
<dbReference type="Pfam" id="PF00583">
    <property type="entry name" value="Acetyltransf_1"/>
    <property type="match status" value="1"/>
</dbReference>
<reference evidence="2" key="1">
    <citation type="submission" date="2021-12" db="EMBL/GenBank/DDBJ databases">
        <authorList>
            <person name="Rodrigo-Torres L."/>
            <person name="Arahal R. D."/>
            <person name="Lucena T."/>
        </authorList>
    </citation>
    <scope>NUCLEOTIDE SEQUENCE</scope>
    <source>
        <strain evidence="2">CECT 8226</strain>
    </source>
</reference>
<dbReference type="EMBL" id="CAKLCM010000003">
    <property type="protein sequence ID" value="CAH0528921.1"/>
    <property type="molecule type" value="Genomic_DNA"/>
</dbReference>
<protein>
    <recommendedName>
        <fullName evidence="1">N-acetyltransferase domain-containing protein</fullName>
    </recommendedName>
</protein>
<evidence type="ECO:0000313" key="2">
    <source>
        <dbReference type="EMBL" id="CAH0528921.1"/>
    </source>
</evidence>
<evidence type="ECO:0000313" key="3">
    <source>
        <dbReference type="Proteomes" id="UP000838160"/>
    </source>
</evidence>
<dbReference type="RefSeq" id="WP_237485814.1">
    <property type="nucleotide sequence ID" value="NZ_CAKLCM010000003.1"/>
</dbReference>
<dbReference type="SUPFAM" id="SSF55729">
    <property type="entry name" value="Acyl-CoA N-acyltransferases (Nat)"/>
    <property type="match status" value="1"/>
</dbReference>
<comment type="caution">
    <text evidence="2">The sequence shown here is derived from an EMBL/GenBank/DDBJ whole genome shotgun (WGS) entry which is preliminary data.</text>
</comment>
<dbReference type="Proteomes" id="UP000838160">
    <property type="component" value="Unassembled WGS sequence"/>
</dbReference>
<dbReference type="Gene3D" id="3.40.630.30">
    <property type="match status" value="1"/>
</dbReference>
<dbReference type="PROSITE" id="PS51186">
    <property type="entry name" value="GNAT"/>
    <property type="match status" value="1"/>
</dbReference>
<name>A0ABM8ZL03_9VIBR</name>
<accession>A0ABM8ZL03</accession>
<dbReference type="InterPro" id="IPR016181">
    <property type="entry name" value="Acyl_CoA_acyltransferase"/>
</dbReference>
<dbReference type="InterPro" id="IPR000182">
    <property type="entry name" value="GNAT_dom"/>
</dbReference>
<evidence type="ECO:0000259" key="1">
    <source>
        <dbReference type="PROSITE" id="PS51186"/>
    </source>
</evidence>
<gene>
    <name evidence="2" type="ORF">VHP8226_02951</name>
</gene>
<proteinExistence type="predicted"/>